<proteinExistence type="predicted"/>
<keyword evidence="1" id="KW-1133">Transmembrane helix</keyword>
<protein>
    <submittedName>
        <fullName evidence="3">Uncharacterized protein</fullName>
    </submittedName>
</protein>
<feature type="transmembrane region" description="Helical" evidence="1">
    <location>
        <begin position="189"/>
        <end position="210"/>
    </location>
</feature>
<dbReference type="OrthoDB" id="129710at2759"/>
<feature type="transmembrane region" description="Helical" evidence="1">
    <location>
        <begin position="120"/>
        <end position="140"/>
    </location>
</feature>
<organism evidence="3 4">
    <name type="scientific">Phytophthora pseudosyringae</name>
    <dbReference type="NCBI Taxonomy" id="221518"/>
    <lineage>
        <taxon>Eukaryota</taxon>
        <taxon>Sar</taxon>
        <taxon>Stramenopiles</taxon>
        <taxon>Oomycota</taxon>
        <taxon>Peronosporomycetes</taxon>
        <taxon>Peronosporales</taxon>
        <taxon>Peronosporaceae</taxon>
        <taxon>Phytophthora</taxon>
    </lineage>
</organism>
<feature type="transmembrane region" description="Helical" evidence="1">
    <location>
        <begin position="94"/>
        <end position="114"/>
    </location>
</feature>
<keyword evidence="2" id="KW-0732">Signal</keyword>
<evidence type="ECO:0000313" key="4">
    <source>
        <dbReference type="Proteomes" id="UP000694044"/>
    </source>
</evidence>
<comment type="caution">
    <text evidence="3">The sequence shown here is derived from an EMBL/GenBank/DDBJ whole genome shotgun (WGS) entry which is preliminary data.</text>
</comment>
<evidence type="ECO:0000256" key="2">
    <source>
        <dbReference type="SAM" id="SignalP"/>
    </source>
</evidence>
<keyword evidence="4" id="KW-1185">Reference proteome</keyword>
<evidence type="ECO:0000256" key="1">
    <source>
        <dbReference type="SAM" id="Phobius"/>
    </source>
</evidence>
<feature type="signal peptide" evidence="2">
    <location>
        <begin position="1"/>
        <end position="18"/>
    </location>
</feature>
<dbReference type="EMBL" id="JAGDFM010000020">
    <property type="protein sequence ID" value="KAG7391528.1"/>
    <property type="molecule type" value="Genomic_DNA"/>
</dbReference>
<dbReference type="Proteomes" id="UP000694044">
    <property type="component" value="Unassembled WGS sequence"/>
</dbReference>
<sequence>MSLQAMLLMLQILMNADCLRTFVFVATTQVPIKLDAVSTSDPQELFNLLAPPSYVLCVWLQLSMCFTFGVVLGPKSTVGGFIARYSAPATREPLYLSLALVVASIAAIVWEALMLLERRFLAPIALFFVWCGSLPFYLVLNRRYRAPNTLLDVIIFTLGELSVRLYFTWLTGAVIFGVLDAVQYLHGDFFGYVVYIQLMGVLLALAFGAYIQSRDPVVALMATWFLVGLAYRKCSFDGDAKDTFEKLQTAALVVKPVFLLVLIIDALRSLRHFLENVVRTGSRSEDQQVVIAAYGTV</sequence>
<feature type="chain" id="PRO_5035887326" evidence="2">
    <location>
        <begin position="19"/>
        <end position="297"/>
    </location>
</feature>
<keyword evidence="1" id="KW-0812">Transmembrane</keyword>
<evidence type="ECO:0000313" key="3">
    <source>
        <dbReference type="EMBL" id="KAG7391528.1"/>
    </source>
</evidence>
<accession>A0A8T1WG29</accession>
<feature type="transmembrane region" description="Helical" evidence="1">
    <location>
        <begin position="161"/>
        <end position="183"/>
    </location>
</feature>
<feature type="transmembrane region" description="Helical" evidence="1">
    <location>
        <begin position="53"/>
        <end position="73"/>
    </location>
</feature>
<keyword evidence="1" id="KW-0472">Membrane</keyword>
<dbReference type="AlphaFoldDB" id="A0A8T1WG29"/>
<reference evidence="3" key="1">
    <citation type="submission" date="2021-02" db="EMBL/GenBank/DDBJ databases">
        <authorList>
            <person name="Palmer J.M."/>
        </authorList>
    </citation>
    <scope>NUCLEOTIDE SEQUENCE</scope>
    <source>
        <strain evidence="3">SCRP734</strain>
    </source>
</reference>
<gene>
    <name evidence="3" type="ORF">PHYPSEUDO_004598</name>
</gene>
<name>A0A8T1WG29_9STRA</name>